<evidence type="ECO:0000256" key="1">
    <source>
        <dbReference type="SAM" id="MobiDB-lite"/>
    </source>
</evidence>
<gene>
    <name evidence="2" type="ORF">F4561_000053</name>
</gene>
<organism evidence="2 3">
    <name type="scientific">Lipingzhangella halophila</name>
    <dbReference type="NCBI Taxonomy" id="1783352"/>
    <lineage>
        <taxon>Bacteria</taxon>
        <taxon>Bacillati</taxon>
        <taxon>Actinomycetota</taxon>
        <taxon>Actinomycetes</taxon>
        <taxon>Streptosporangiales</taxon>
        <taxon>Nocardiopsidaceae</taxon>
        <taxon>Lipingzhangella</taxon>
    </lineage>
</organism>
<feature type="compositionally biased region" description="Low complexity" evidence="1">
    <location>
        <begin position="69"/>
        <end position="79"/>
    </location>
</feature>
<dbReference type="EMBL" id="JACHJT010000001">
    <property type="protein sequence ID" value="MBB4929233.1"/>
    <property type="molecule type" value="Genomic_DNA"/>
</dbReference>
<name>A0A7W7W0I7_9ACTN</name>
<accession>A0A7W7W0I7</accession>
<dbReference type="AlphaFoldDB" id="A0A7W7W0I7"/>
<dbReference type="Proteomes" id="UP000523007">
    <property type="component" value="Unassembled WGS sequence"/>
</dbReference>
<reference evidence="2 3" key="1">
    <citation type="submission" date="2020-08" db="EMBL/GenBank/DDBJ databases">
        <title>Sequencing the genomes of 1000 actinobacteria strains.</title>
        <authorList>
            <person name="Klenk H.-P."/>
        </authorList>
    </citation>
    <scope>NUCLEOTIDE SEQUENCE [LARGE SCALE GENOMIC DNA]</scope>
    <source>
        <strain evidence="2 3">DSM 102030</strain>
    </source>
</reference>
<evidence type="ECO:0000313" key="2">
    <source>
        <dbReference type="EMBL" id="MBB4929233.1"/>
    </source>
</evidence>
<feature type="region of interest" description="Disordered" evidence="1">
    <location>
        <begin position="56"/>
        <end position="86"/>
    </location>
</feature>
<sequence length="86" mass="9162">MSLDEAARQLEAAVHDARVSFDCIELEDLDRAHTNAITARAAVDAAEYAIRVELERRQEQEADEEAASDAEAGASAGGESADDRSG</sequence>
<keyword evidence="3" id="KW-1185">Reference proteome</keyword>
<evidence type="ECO:0000313" key="3">
    <source>
        <dbReference type="Proteomes" id="UP000523007"/>
    </source>
</evidence>
<protein>
    <submittedName>
        <fullName evidence="2">Uncharacterized protein</fullName>
    </submittedName>
</protein>
<proteinExistence type="predicted"/>
<comment type="caution">
    <text evidence="2">The sequence shown here is derived from an EMBL/GenBank/DDBJ whole genome shotgun (WGS) entry which is preliminary data.</text>
</comment>
<dbReference type="RefSeq" id="WP_184573544.1">
    <property type="nucleotide sequence ID" value="NZ_JACHJT010000001.1"/>
</dbReference>